<dbReference type="SUPFAM" id="SSF57756">
    <property type="entry name" value="Retrovirus zinc finger-like domains"/>
    <property type="match status" value="1"/>
</dbReference>
<dbReference type="InterPro" id="IPR001878">
    <property type="entry name" value="Znf_CCHC"/>
</dbReference>
<keyword evidence="1" id="KW-0863">Zinc-finger</keyword>
<dbReference type="InterPro" id="IPR036875">
    <property type="entry name" value="Znf_CCHC_sf"/>
</dbReference>
<dbReference type="PROSITE" id="PS50158">
    <property type="entry name" value="ZF_CCHC"/>
    <property type="match status" value="1"/>
</dbReference>
<dbReference type="Gene3D" id="4.10.60.10">
    <property type="entry name" value="Zinc finger, CCHC-type"/>
    <property type="match status" value="1"/>
</dbReference>
<evidence type="ECO:0000256" key="1">
    <source>
        <dbReference type="PROSITE-ProRule" id="PRU00047"/>
    </source>
</evidence>
<dbReference type="GO" id="GO:0003676">
    <property type="term" value="F:nucleic acid binding"/>
    <property type="evidence" value="ECO:0007669"/>
    <property type="project" value="InterPro"/>
</dbReference>
<dbReference type="EMBL" id="BKCJ010038255">
    <property type="protein sequence ID" value="GEV90645.1"/>
    <property type="molecule type" value="Genomic_DNA"/>
</dbReference>
<feature type="domain" description="CCHC-type" evidence="2">
    <location>
        <begin position="243"/>
        <end position="259"/>
    </location>
</feature>
<dbReference type="SMART" id="SM00343">
    <property type="entry name" value="ZnF_C2HC"/>
    <property type="match status" value="1"/>
</dbReference>
<comment type="caution">
    <text evidence="3">The sequence shown here is derived from an EMBL/GenBank/DDBJ whole genome shotgun (WGS) entry which is preliminary data.</text>
</comment>
<gene>
    <name evidence="3" type="ORF">Tci_162622</name>
</gene>
<sequence length="288" mass="34215">MTRKFRERVNVKFDEFSAMVSEQRNLDTISFENLIVVKVIHYLEQMHYKPLTTLVEYSKIVVSEEASITLRLPYNGCNLKRLPNDFYSLIDNNDSAKELWDALERHMRGFEYGKQDKKMAVLYEYKTFKATEGELLLDTYIQYLQVINDLKKCGYKKDNCELNFKFLNNRQPERKQYDTIMRQTKNSIDINIDSLYNILKQNQGDVNEAIIYSCKQETRVCKVKGKKKDKKDDEKKHDMSKVKCHNCKKKGHFAKDCKKAKVKDYNYYKTKMLLHKNDNDEKVLLAED</sequence>
<keyword evidence="1" id="KW-0862">Zinc</keyword>
<reference evidence="3" key="1">
    <citation type="journal article" date="2019" name="Sci. Rep.">
        <title>Draft genome of Tanacetum cinerariifolium, the natural source of mosquito coil.</title>
        <authorList>
            <person name="Yamashiro T."/>
            <person name="Shiraishi A."/>
            <person name="Satake H."/>
            <person name="Nakayama K."/>
        </authorList>
    </citation>
    <scope>NUCLEOTIDE SEQUENCE</scope>
</reference>
<evidence type="ECO:0000313" key="3">
    <source>
        <dbReference type="EMBL" id="GEV90645.1"/>
    </source>
</evidence>
<organism evidence="3">
    <name type="scientific">Tanacetum cinerariifolium</name>
    <name type="common">Dalmatian daisy</name>
    <name type="synonym">Chrysanthemum cinerariifolium</name>
    <dbReference type="NCBI Taxonomy" id="118510"/>
    <lineage>
        <taxon>Eukaryota</taxon>
        <taxon>Viridiplantae</taxon>
        <taxon>Streptophyta</taxon>
        <taxon>Embryophyta</taxon>
        <taxon>Tracheophyta</taxon>
        <taxon>Spermatophyta</taxon>
        <taxon>Magnoliopsida</taxon>
        <taxon>eudicotyledons</taxon>
        <taxon>Gunneridae</taxon>
        <taxon>Pentapetalae</taxon>
        <taxon>asterids</taxon>
        <taxon>campanulids</taxon>
        <taxon>Asterales</taxon>
        <taxon>Asteraceae</taxon>
        <taxon>Asteroideae</taxon>
        <taxon>Anthemideae</taxon>
        <taxon>Anthemidinae</taxon>
        <taxon>Tanacetum</taxon>
    </lineage>
</organism>
<proteinExistence type="predicted"/>
<name>A0A699GSH8_TANCI</name>
<dbReference type="GO" id="GO:0008270">
    <property type="term" value="F:zinc ion binding"/>
    <property type="evidence" value="ECO:0007669"/>
    <property type="project" value="UniProtKB-KW"/>
</dbReference>
<dbReference type="AlphaFoldDB" id="A0A699GSH8"/>
<keyword evidence="1" id="KW-0479">Metal-binding</keyword>
<dbReference type="Pfam" id="PF00098">
    <property type="entry name" value="zf-CCHC"/>
    <property type="match status" value="1"/>
</dbReference>
<accession>A0A699GSH8</accession>
<protein>
    <recommendedName>
        <fullName evidence="2">CCHC-type domain-containing protein</fullName>
    </recommendedName>
</protein>
<evidence type="ECO:0000259" key="2">
    <source>
        <dbReference type="PROSITE" id="PS50158"/>
    </source>
</evidence>